<name>A0A561WI80_ACTTI</name>
<evidence type="ECO:0000313" key="3">
    <source>
        <dbReference type="EMBL" id="TWG23587.1"/>
    </source>
</evidence>
<dbReference type="OrthoDB" id="4463966at2"/>
<dbReference type="Proteomes" id="UP000320239">
    <property type="component" value="Unassembled WGS sequence"/>
</dbReference>
<dbReference type="SUPFAM" id="SSF46955">
    <property type="entry name" value="Putative DNA-binding domain"/>
    <property type="match status" value="1"/>
</dbReference>
<dbReference type="NCBIfam" id="TIGR01764">
    <property type="entry name" value="excise"/>
    <property type="match status" value="1"/>
</dbReference>
<dbReference type="Pfam" id="PF12728">
    <property type="entry name" value="HTH_17"/>
    <property type="match status" value="1"/>
</dbReference>
<evidence type="ECO:0000259" key="2">
    <source>
        <dbReference type="Pfam" id="PF12728"/>
    </source>
</evidence>
<dbReference type="RefSeq" id="WP_122976837.1">
    <property type="nucleotide sequence ID" value="NZ_BOMX01000146.1"/>
</dbReference>
<dbReference type="InterPro" id="IPR041657">
    <property type="entry name" value="HTH_17"/>
</dbReference>
<keyword evidence="4" id="KW-1185">Reference proteome</keyword>
<gene>
    <name evidence="3" type="ORF">FHX34_102136</name>
</gene>
<evidence type="ECO:0000313" key="4">
    <source>
        <dbReference type="Proteomes" id="UP000320239"/>
    </source>
</evidence>
<feature type="region of interest" description="Disordered" evidence="1">
    <location>
        <begin position="67"/>
        <end position="87"/>
    </location>
</feature>
<reference evidence="3 4" key="1">
    <citation type="submission" date="2019-06" db="EMBL/GenBank/DDBJ databases">
        <title>Sequencing the genomes of 1000 actinobacteria strains.</title>
        <authorList>
            <person name="Klenk H.-P."/>
        </authorList>
    </citation>
    <scope>NUCLEOTIDE SEQUENCE [LARGE SCALE GENOMIC DNA]</scope>
    <source>
        <strain evidence="3 4">DSM 43866</strain>
    </source>
</reference>
<dbReference type="InterPro" id="IPR009061">
    <property type="entry name" value="DNA-bd_dom_put_sf"/>
</dbReference>
<dbReference type="AlphaFoldDB" id="A0A561WI80"/>
<dbReference type="InterPro" id="IPR010093">
    <property type="entry name" value="SinI_DNA-bd"/>
</dbReference>
<feature type="domain" description="Helix-turn-helix" evidence="2">
    <location>
        <begin position="88"/>
        <end position="136"/>
    </location>
</feature>
<accession>A0A561WI80</accession>
<feature type="compositionally biased region" description="Basic and acidic residues" evidence="1">
    <location>
        <begin position="69"/>
        <end position="85"/>
    </location>
</feature>
<organism evidence="3 4">
    <name type="scientific">Actinoplanes teichomyceticus</name>
    <dbReference type="NCBI Taxonomy" id="1867"/>
    <lineage>
        <taxon>Bacteria</taxon>
        <taxon>Bacillati</taxon>
        <taxon>Actinomycetota</taxon>
        <taxon>Actinomycetes</taxon>
        <taxon>Micromonosporales</taxon>
        <taxon>Micromonosporaceae</taxon>
        <taxon>Actinoplanes</taxon>
    </lineage>
</organism>
<dbReference type="EMBL" id="VIWY01000002">
    <property type="protein sequence ID" value="TWG23587.1"/>
    <property type="molecule type" value="Genomic_DNA"/>
</dbReference>
<evidence type="ECO:0000256" key="1">
    <source>
        <dbReference type="SAM" id="MobiDB-lite"/>
    </source>
</evidence>
<protein>
    <submittedName>
        <fullName evidence="3">Excisionase family DNA binding protein</fullName>
    </submittedName>
</protein>
<proteinExistence type="predicted"/>
<sequence length="143" mass="15502">MSRVPRPPAAYVHGLDGPTVVVPGRIAALLVKRARLDELRLTLRGIDGELDSVLEAIVLAGAAWRRHRTGSDHGTDLEKRPDHGSDSVLTTADAAALLSMSDRGVRRAITDGRLPAQRAGDVWLINREDVEHFRSARGNGESE</sequence>
<comment type="caution">
    <text evidence="3">The sequence shown here is derived from an EMBL/GenBank/DDBJ whole genome shotgun (WGS) entry which is preliminary data.</text>
</comment>
<dbReference type="GO" id="GO:0003677">
    <property type="term" value="F:DNA binding"/>
    <property type="evidence" value="ECO:0007669"/>
    <property type="project" value="InterPro"/>
</dbReference>